<dbReference type="EMBL" id="JAGPYM010000007">
    <property type="protein sequence ID" value="KAH6892350.1"/>
    <property type="molecule type" value="Genomic_DNA"/>
</dbReference>
<comment type="similarity">
    <text evidence="1">Belongs to the avfA family.</text>
</comment>
<dbReference type="AlphaFoldDB" id="A0A9P9AU85"/>
<dbReference type="InterPro" id="IPR016040">
    <property type="entry name" value="NAD(P)-bd_dom"/>
</dbReference>
<dbReference type="Proteomes" id="UP000777438">
    <property type="component" value="Unassembled WGS sequence"/>
</dbReference>
<keyword evidence="4" id="KW-1185">Reference proteome</keyword>
<reference evidence="3 4" key="1">
    <citation type="journal article" date="2021" name="Nat. Commun.">
        <title>Genetic determinants of endophytism in the Arabidopsis root mycobiome.</title>
        <authorList>
            <person name="Mesny F."/>
            <person name="Miyauchi S."/>
            <person name="Thiergart T."/>
            <person name="Pickel B."/>
            <person name="Atanasova L."/>
            <person name="Karlsson M."/>
            <person name="Huettel B."/>
            <person name="Barry K.W."/>
            <person name="Haridas S."/>
            <person name="Chen C."/>
            <person name="Bauer D."/>
            <person name="Andreopoulos W."/>
            <person name="Pangilinan J."/>
            <person name="LaButti K."/>
            <person name="Riley R."/>
            <person name="Lipzen A."/>
            <person name="Clum A."/>
            <person name="Drula E."/>
            <person name="Henrissat B."/>
            <person name="Kohler A."/>
            <person name="Grigoriev I.V."/>
            <person name="Martin F.M."/>
            <person name="Hacquard S."/>
        </authorList>
    </citation>
    <scope>NUCLEOTIDE SEQUENCE [LARGE SCALE GENOMIC DNA]</scope>
    <source>
        <strain evidence="3 4">MPI-CAGE-CH-0241</strain>
    </source>
</reference>
<feature type="domain" description="NAD(P)-binding" evidence="2">
    <location>
        <begin position="7"/>
        <end position="223"/>
    </location>
</feature>
<dbReference type="OrthoDB" id="63935at2759"/>
<dbReference type="PANTHER" id="PTHR43355">
    <property type="entry name" value="FLAVIN REDUCTASE (NADPH)"/>
    <property type="match status" value="1"/>
</dbReference>
<dbReference type="PANTHER" id="PTHR43355:SF2">
    <property type="entry name" value="FLAVIN REDUCTASE (NADPH)"/>
    <property type="match status" value="1"/>
</dbReference>
<dbReference type="GO" id="GO:0004074">
    <property type="term" value="F:biliverdin reductase [NAD(P)H] activity"/>
    <property type="evidence" value="ECO:0007669"/>
    <property type="project" value="TreeGrafter"/>
</dbReference>
<evidence type="ECO:0000256" key="1">
    <source>
        <dbReference type="ARBA" id="ARBA00038376"/>
    </source>
</evidence>
<sequence>MTIAYLGASGGCGLGSLKLAVADGHTCIALCRNPAKLEALFPDKPANLLIKPGNAHDPDAVAACLVNPADPSRLVDKISFTIGGLFDPKKFTIDDPDVCKKGIASLLSALDALRAQGSQGRPLLAVISTTGVSKHGRDVPLAFVPFYHYGLSVPHADKKVMEEKLQASSERYVAVRPSFLTDGAKPDRKIRVGVEDPDAGIEKKEVGYAISRDDVGRWMYQNLLNAENPQYERKAVGITW</sequence>
<name>A0A9P9AU85_9HYPO</name>
<dbReference type="Pfam" id="PF13460">
    <property type="entry name" value="NAD_binding_10"/>
    <property type="match status" value="1"/>
</dbReference>
<dbReference type="InterPro" id="IPR051606">
    <property type="entry name" value="Polyketide_Oxido-like"/>
</dbReference>
<dbReference type="Gene3D" id="3.40.50.720">
    <property type="entry name" value="NAD(P)-binding Rossmann-like Domain"/>
    <property type="match status" value="1"/>
</dbReference>
<proteinExistence type="inferred from homology"/>
<organism evidence="3 4">
    <name type="scientific">Thelonectria olida</name>
    <dbReference type="NCBI Taxonomy" id="1576542"/>
    <lineage>
        <taxon>Eukaryota</taxon>
        <taxon>Fungi</taxon>
        <taxon>Dikarya</taxon>
        <taxon>Ascomycota</taxon>
        <taxon>Pezizomycotina</taxon>
        <taxon>Sordariomycetes</taxon>
        <taxon>Hypocreomycetidae</taxon>
        <taxon>Hypocreales</taxon>
        <taxon>Nectriaceae</taxon>
        <taxon>Thelonectria</taxon>
    </lineage>
</organism>
<dbReference type="SUPFAM" id="SSF51735">
    <property type="entry name" value="NAD(P)-binding Rossmann-fold domains"/>
    <property type="match status" value="1"/>
</dbReference>
<protein>
    <recommendedName>
        <fullName evidence="2">NAD(P)-binding domain-containing protein</fullName>
    </recommendedName>
</protein>
<comment type="caution">
    <text evidence="3">The sequence shown here is derived from an EMBL/GenBank/DDBJ whole genome shotgun (WGS) entry which is preliminary data.</text>
</comment>
<accession>A0A9P9AU85</accession>
<evidence type="ECO:0000313" key="4">
    <source>
        <dbReference type="Proteomes" id="UP000777438"/>
    </source>
</evidence>
<dbReference type="InterPro" id="IPR036291">
    <property type="entry name" value="NAD(P)-bd_dom_sf"/>
</dbReference>
<evidence type="ECO:0000313" key="3">
    <source>
        <dbReference type="EMBL" id="KAH6892350.1"/>
    </source>
</evidence>
<gene>
    <name evidence="3" type="ORF">B0T10DRAFT_528160</name>
</gene>
<dbReference type="GO" id="GO:0042602">
    <property type="term" value="F:riboflavin reductase (NADPH) activity"/>
    <property type="evidence" value="ECO:0007669"/>
    <property type="project" value="TreeGrafter"/>
</dbReference>
<evidence type="ECO:0000259" key="2">
    <source>
        <dbReference type="Pfam" id="PF13460"/>
    </source>
</evidence>